<evidence type="ECO:0000313" key="4">
    <source>
        <dbReference type="Proteomes" id="UP000779574"/>
    </source>
</evidence>
<proteinExistence type="predicted"/>
<dbReference type="EMBL" id="JAHFXF010000077">
    <property type="protein sequence ID" value="KAG9697422.1"/>
    <property type="molecule type" value="Genomic_DNA"/>
</dbReference>
<organism evidence="3 4">
    <name type="scientific">Aureobasidium melanogenum</name>
    <name type="common">Aureobasidium pullulans var. melanogenum</name>
    <dbReference type="NCBI Taxonomy" id="46634"/>
    <lineage>
        <taxon>Eukaryota</taxon>
        <taxon>Fungi</taxon>
        <taxon>Dikarya</taxon>
        <taxon>Ascomycota</taxon>
        <taxon>Pezizomycotina</taxon>
        <taxon>Dothideomycetes</taxon>
        <taxon>Dothideomycetidae</taxon>
        <taxon>Dothideales</taxon>
        <taxon>Saccotheciaceae</taxon>
        <taxon>Aureobasidium</taxon>
    </lineage>
</organism>
<comment type="caution">
    <text evidence="3">The sequence shown here is derived from an EMBL/GenBank/DDBJ whole genome shotgun (WGS) entry which is preliminary data.</text>
</comment>
<evidence type="ECO:0000259" key="1">
    <source>
        <dbReference type="Pfam" id="PF00501"/>
    </source>
</evidence>
<dbReference type="Pfam" id="PF00501">
    <property type="entry name" value="AMP-binding"/>
    <property type="match status" value="1"/>
</dbReference>
<dbReference type="Pfam" id="PF13193">
    <property type="entry name" value="AMP-binding_C"/>
    <property type="match status" value="1"/>
</dbReference>
<dbReference type="GO" id="GO:0019748">
    <property type="term" value="P:secondary metabolic process"/>
    <property type="evidence" value="ECO:0007669"/>
    <property type="project" value="TreeGrafter"/>
</dbReference>
<gene>
    <name evidence="3" type="ORF">KCU76_g3014</name>
</gene>
<dbReference type="OrthoDB" id="6509636at2759"/>
<sequence>MATGSQALRPCYMDLPRFVLNHGTYDENKPFLIDAAAPERAITKAQAKVMVEQTARGLQALGLKHGDTVCVVHLNDIMYPVVFLAIIMAGGVFSGANPSYKAGELRHHFEVSETKFVFSSPACFAAVSKASEGLFDGGKIIVWGDEEAGSSVGTRYSLADLMAGAAGAPVIDPVSFDDETRAKDTVAVLMSTSGTTGLPKMAARSHLSLVTENLALQDGVTKNYEVARLLFTPFFHGFTAPLALVDALVHGRTTYVMPRFNVKSCLEYVGRYNITEIAAPPPVLLAFRQVPEAERTALRSIRLIWSGGAPMAAKMQNEAVRMFYRYARIVQVYGMTEAGWITTFRFPEMDETGSVGRLLPSYEATITDADGKDITAAQEPGMLFVRGPINMLHYHNNTLETFNTLRNGWLRTGDVAYFSQDHKLYITNREKDIIKYRGWQISPTEIEACLLSHELVADVGVFGFYASDVDQEMPVAHVVLKAGVPLYHEQFTIMRELTEYCKDKLASYKTAALNFRFKESIPKNPAGKILRNEMKLEELVWYTVRQWTLKCRDCDVSPPEKQEIVWEEDEKGVWEDEDVDEGGYANEETEKDKAENEIIARGLEILGL</sequence>
<feature type="non-terminal residue" evidence="3">
    <location>
        <position position="608"/>
    </location>
</feature>
<dbReference type="InterPro" id="IPR000873">
    <property type="entry name" value="AMP-dep_synth/lig_dom"/>
</dbReference>
<dbReference type="PANTHER" id="PTHR24096">
    <property type="entry name" value="LONG-CHAIN-FATTY-ACID--COA LIGASE"/>
    <property type="match status" value="1"/>
</dbReference>
<dbReference type="InterPro" id="IPR045851">
    <property type="entry name" value="AMP-bd_C_sf"/>
</dbReference>
<dbReference type="SUPFAM" id="SSF56801">
    <property type="entry name" value="Acetyl-CoA synthetase-like"/>
    <property type="match status" value="1"/>
</dbReference>
<dbReference type="PANTHER" id="PTHR24096:SF265">
    <property type="entry name" value="ENZYME, PUTATIVE (AFU_ORTHOLOGUE AFUA_5G14270)-RELATED"/>
    <property type="match status" value="1"/>
</dbReference>
<evidence type="ECO:0000313" key="3">
    <source>
        <dbReference type="EMBL" id="KAG9697422.1"/>
    </source>
</evidence>
<dbReference type="GO" id="GO:0016405">
    <property type="term" value="F:CoA-ligase activity"/>
    <property type="evidence" value="ECO:0007669"/>
    <property type="project" value="TreeGrafter"/>
</dbReference>
<dbReference type="InterPro" id="IPR042099">
    <property type="entry name" value="ANL_N_sf"/>
</dbReference>
<dbReference type="AlphaFoldDB" id="A0A9P8ESJ3"/>
<dbReference type="InterPro" id="IPR025110">
    <property type="entry name" value="AMP-bd_C"/>
</dbReference>
<protein>
    <submittedName>
        <fullName evidence="3">Acetyl-CoA synthetase-like protein</fullName>
    </submittedName>
</protein>
<reference evidence="3" key="1">
    <citation type="journal article" date="2021" name="J Fungi (Basel)">
        <title>Virulence traits and population genomics of the black yeast Aureobasidium melanogenum.</title>
        <authorList>
            <person name="Cernosa A."/>
            <person name="Sun X."/>
            <person name="Gostincar C."/>
            <person name="Fang C."/>
            <person name="Gunde-Cimerman N."/>
            <person name="Song Z."/>
        </authorList>
    </citation>
    <scope>NUCLEOTIDE SEQUENCE</scope>
    <source>
        <strain evidence="3">EXF-9911</strain>
    </source>
</reference>
<dbReference type="Gene3D" id="3.40.50.12780">
    <property type="entry name" value="N-terminal domain of ligase-like"/>
    <property type="match status" value="1"/>
</dbReference>
<evidence type="ECO:0000259" key="2">
    <source>
        <dbReference type="Pfam" id="PF13193"/>
    </source>
</evidence>
<feature type="domain" description="AMP-dependent synthetase/ligase" evidence="1">
    <location>
        <begin position="27"/>
        <end position="394"/>
    </location>
</feature>
<reference evidence="3" key="2">
    <citation type="submission" date="2021-08" db="EMBL/GenBank/DDBJ databases">
        <authorList>
            <person name="Gostincar C."/>
            <person name="Sun X."/>
            <person name="Song Z."/>
            <person name="Gunde-Cimerman N."/>
        </authorList>
    </citation>
    <scope>NUCLEOTIDE SEQUENCE</scope>
    <source>
        <strain evidence="3">EXF-9911</strain>
    </source>
</reference>
<dbReference type="Gene3D" id="3.30.300.30">
    <property type="match status" value="1"/>
</dbReference>
<name>A0A9P8ESJ3_AURME</name>
<accession>A0A9P8ESJ3</accession>
<feature type="domain" description="AMP-binding enzyme C-terminal" evidence="2">
    <location>
        <begin position="445"/>
        <end position="528"/>
    </location>
</feature>
<dbReference type="Proteomes" id="UP000779574">
    <property type="component" value="Unassembled WGS sequence"/>
</dbReference>